<gene>
    <name evidence="2" type="ORF">SSGG_03646</name>
</gene>
<feature type="region of interest" description="Disordered" evidence="1">
    <location>
        <begin position="33"/>
        <end position="55"/>
    </location>
</feature>
<reference evidence="3" key="2">
    <citation type="submission" date="2008-12" db="EMBL/GenBank/DDBJ databases">
        <title>Annotation of Streptomyces roseosporus strain NRRL 15998.</title>
        <authorList>
            <consortium name="The Broad Institute Genome Sequencing Platform"/>
            <consortium name="Broad Institute Microbial Sequencing Center"/>
            <person name="Fischbach M."/>
            <person name="Ward D."/>
            <person name="Young S."/>
            <person name="Kodira C.D."/>
            <person name="Zeng Q."/>
            <person name="Koehrsen M."/>
            <person name="Godfrey P."/>
            <person name="Alvarado L."/>
            <person name="Berlin A.M."/>
            <person name="Borenstein D."/>
            <person name="Chen Z."/>
            <person name="Engels R."/>
            <person name="Freedman E."/>
            <person name="Gellesch M."/>
            <person name="Goldberg J."/>
            <person name="Griggs A."/>
            <person name="Gujja S."/>
            <person name="Heiman D.I."/>
            <person name="Hepburn T.A."/>
            <person name="Howarth C."/>
            <person name="Jen D."/>
            <person name="Larson L."/>
            <person name="Lewis B."/>
            <person name="Mehta T."/>
            <person name="Park D."/>
            <person name="Pearson M."/>
            <person name="Roberts A."/>
            <person name="Saif S."/>
            <person name="Shea T.D."/>
            <person name="Shenoy N."/>
            <person name="Sisk P."/>
            <person name="Stolte C."/>
            <person name="Sykes S.N."/>
            <person name="Walk T."/>
            <person name="White J."/>
            <person name="Yandava C."/>
            <person name="Straight P."/>
            <person name="Clardy J."/>
            <person name="Hung D."/>
            <person name="Kolter R."/>
            <person name="Mekalanos J."/>
            <person name="Walker S."/>
            <person name="Walsh C.T."/>
            <person name="Wieland B.L.C."/>
            <person name="Ilzarbe M."/>
            <person name="Galagan J."/>
            <person name="Nusbaum C."/>
            <person name="Birren B."/>
        </authorList>
    </citation>
    <scope>NUCLEOTIDE SEQUENCE [LARGE SCALE GENOMIC DNA]</scope>
    <source>
        <strain evidence="3">NRRL 15998</strain>
    </source>
</reference>
<dbReference type="EMBL" id="DS999644">
    <property type="protein sequence ID" value="EFE76279.2"/>
    <property type="molecule type" value="Genomic_DNA"/>
</dbReference>
<name>D6AUY4_STRFL</name>
<accession>D6AUY4</accession>
<organism evidence="2 3">
    <name type="scientific">Streptomyces filamentosus NRRL 15998</name>
    <dbReference type="NCBI Taxonomy" id="457431"/>
    <lineage>
        <taxon>Bacteria</taxon>
        <taxon>Bacillati</taxon>
        <taxon>Actinomycetota</taxon>
        <taxon>Actinomycetes</taxon>
        <taxon>Kitasatosporales</taxon>
        <taxon>Streptomycetaceae</taxon>
        <taxon>Streptomyces</taxon>
    </lineage>
</organism>
<evidence type="ECO:0000256" key="1">
    <source>
        <dbReference type="SAM" id="MobiDB-lite"/>
    </source>
</evidence>
<protein>
    <submittedName>
        <fullName evidence="2">Predicted protein</fullName>
    </submittedName>
</protein>
<feature type="compositionally biased region" description="Basic and acidic residues" evidence="1">
    <location>
        <begin position="40"/>
        <end position="55"/>
    </location>
</feature>
<sequence length="55" mass="6201">MLDSTTQSDHGVVLDLAILAEAARNPLRERLRKARRTKAHLSDADHRPPACRRVD</sequence>
<evidence type="ECO:0000313" key="3">
    <source>
        <dbReference type="Proteomes" id="UP000003986"/>
    </source>
</evidence>
<dbReference type="AlphaFoldDB" id="D6AUY4"/>
<reference evidence="3" key="1">
    <citation type="submission" date="2008-10" db="EMBL/GenBank/DDBJ databases">
        <authorList>
            <person name="Molnar K."/>
        </authorList>
    </citation>
    <scope>NUCLEOTIDE SEQUENCE [LARGE SCALE GENOMIC DNA]</scope>
    <source>
        <strain evidence="3">NRRL 15998</strain>
    </source>
</reference>
<evidence type="ECO:0000313" key="2">
    <source>
        <dbReference type="EMBL" id="EFE76279.2"/>
    </source>
</evidence>
<dbReference type="Proteomes" id="UP000003986">
    <property type="component" value="Unassembled WGS sequence"/>
</dbReference>
<proteinExistence type="predicted"/>